<keyword evidence="1" id="KW-1133">Transmembrane helix</keyword>
<dbReference type="EMBL" id="JAFFTB010000005">
    <property type="protein sequence ID" value="MBM9937038.1"/>
    <property type="molecule type" value="Genomic_DNA"/>
</dbReference>
<name>A0AAW4GGT0_9GAMM</name>
<protein>
    <submittedName>
        <fullName evidence="2">DUF1294 domain-containing protein</fullName>
    </submittedName>
</protein>
<evidence type="ECO:0000313" key="4">
    <source>
        <dbReference type="Proteomes" id="UP000749453"/>
    </source>
</evidence>
<dbReference type="RefSeq" id="WP_205405988.1">
    <property type="nucleotide sequence ID" value="NZ_JAFFTA010000010.1"/>
</dbReference>
<gene>
    <name evidence="2" type="ORF">JJW18_06560</name>
    <name evidence="3" type="ORF">JJW19_02685</name>
</gene>
<evidence type="ECO:0000313" key="3">
    <source>
        <dbReference type="EMBL" id="MBM9937038.1"/>
    </source>
</evidence>
<proteinExistence type="predicted"/>
<organism evidence="2 5">
    <name type="scientific">Stenotrophomonas lactitubi</name>
    <dbReference type="NCBI Taxonomy" id="2045214"/>
    <lineage>
        <taxon>Bacteria</taxon>
        <taxon>Pseudomonadati</taxon>
        <taxon>Pseudomonadota</taxon>
        <taxon>Gammaproteobacteria</taxon>
        <taxon>Lysobacterales</taxon>
        <taxon>Lysobacteraceae</taxon>
        <taxon>Stenotrophomonas</taxon>
    </lineage>
</organism>
<accession>A0AAW4GGT0</accession>
<reference evidence="2" key="2">
    <citation type="submission" date="2021-01" db="EMBL/GenBank/DDBJ databases">
        <authorList>
            <person name="Yu Y."/>
        </authorList>
    </citation>
    <scope>NUCLEOTIDE SEQUENCE</scope>
    <source>
        <strain evidence="2">As-5</strain>
        <strain evidence="3">As-6</strain>
    </source>
</reference>
<dbReference type="Proteomes" id="UP000784064">
    <property type="component" value="Unassembled WGS sequence"/>
</dbReference>
<reference evidence="4" key="1">
    <citation type="submission" date="2021-01" db="EMBL/GenBank/DDBJ databases">
        <title>Stenotrophomonas maltophilia.</title>
        <authorList>
            <person name="Yu Y."/>
        </authorList>
    </citation>
    <scope>NUCLEOTIDE SEQUENCE [LARGE SCALE GENOMIC DNA]</scope>
    <source>
        <strain evidence="4">As-6</strain>
    </source>
</reference>
<evidence type="ECO:0000313" key="5">
    <source>
        <dbReference type="Proteomes" id="UP000784064"/>
    </source>
</evidence>
<keyword evidence="1" id="KW-0472">Membrane</keyword>
<sequence length="114" mass="12770">MVWRRNLALAAFGALIGLTATGVFPLWLGAWCALASAVSFGLYGHDKRAAQRNQQRTPERTLQLLAFAGGWPGALLGQAVFRHKHRKMQFQWVFWLCVLANVASIAVMLREFSR</sequence>
<dbReference type="Pfam" id="PF06961">
    <property type="entry name" value="DUF1294"/>
    <property type="match status" value="1"/>
</dbReference>
<feature type="transmembrane region" description="Helical" evidence="1">
    <location>
        <begin position="61"/>
        <end position="80"/>
    </location>
</feature>
<dbReference type="Proteomes" id="UP000749453">
    <property type="component" value="Unassembled WGS sequence"/>
</dbReference>
<dbReference type="InterPro" id="IPR010718">
    <property type="entry name" value="DUF1294"/>
</dbReference>
<dbReference type="EMBL" id="JAFFTA010000010">
    <property type="protein sequence ID" value="MBM9913126.1"/>
    <property type="molecule type" value="Genomic_DNA"/>
</dbReference>
<keyword evidence="1" id="KW-0812">Transmembrane</keyword>
<comment type="caution">
    <text evidence="2">The sequence shown here is derived from an EMBL/GenBank/DDBJ whole genome shotgun (WGS) entry which is preliminary data.</text>
</comment>
<evidence type="ECO:0000256" key="1">
    <source>
        <dbReference type="SAM" id="Phobius"/>
    </source>
</evidence>
<dbReference type="AlphaFoldDB" id="A0AAW4GGT0"/>
<feature type="transmembrane region" description="Helical" evidence="1">
    <location>
        <begin position="92"/>
        <end position="109"/>
    </location>
</feature>
<keyword evidence="4" id="KW-1185">Reference proteome</keyword>
<evidence type="ECO:0000313" key="2">
    <source>
        <dbReference type="EMBL" id="MBM9913126.1"/>
    </source>
</evidence>